<proteinExistence type="predicted"/>
<sequence>MRDEAIQHHQSREDGQLESPTRARVEKLAKALAARETELQLKNELLKKYEQFQKPEKAANNRLQAKGKLFGPEEITRLEKEEVEKAEERAKKRTIQDYLNGEHLPEIDAANTEYFVLNPRELHESHGPYCHVLRVNWQGAGPHVPGFEWDGSSVTCGGGRKPHFIAPRYEFEVEMGYELKYRY</sequence>
<evidence type="ECO:0000313" key="3">
    <source>
        <dbReference type="Proteomes" id="UP000481861"/>
    </source>
</evidence>
<reference evidence="2 3" key="1">
    <citation type="submission" date="2020-01" db="EMBL/GenBank/DDBJ databases">
        <authorList>
            <consortium name="DOE Joint Genome Institute"/>
            <person name="Haridas S."/>
            <person name="Albert R."/>
            <person name="Binder M."/>
            <person name="Bloem J."/>
            <person name="Labutti K."/>
            <person name="Salamov A."/>
            <person name="Andreopoulos B."/>
            <person name="Baker S.E."/>
            <person name="Barry K."/>
            <person name="Bills G."/>
            <person name="Bluhm B.H."/>
            <person name="Cannon C."/>
            <person name="Castanera R."/>
            <person name="Culley D.E."/>
            <person name="Daum C."/>
            <person name="Ezra D."/>
            <person name="Gonzalez J.B."/>
            <person name="Henrissat B."/>
            <person name="Kuo A."/>
            <person name="Liang C."/>
            <person name="Lipzen A."/>
            <person name="Lutzoni F."/>
            <person name="Magnuson J."/>
            <person name="Mondo S."/>
            <person name="Nolan M."/>
            <person name="Ohm R."/>
            <person name="Pangilinan J."/>
            <person name="Park H.-J.H."/>
            <person name="Ramirez L."/>
            <person name="Alfaro M."/>
            <person name="Sun H."/>
            <person name="Tritt A."/>
            <person name="Yoshinaga Y."/>
            <person name="Zwiers L.-H.L."/>
            <person name="Turgeon B.G."/>
            <person name="Goodwin S.B."/>
            <person name="Spatafora J.W."/>
            <person name="Crous P.W."/>
            <person name="Grigoriev I.V."/>
        </authorList>
    </citation>
    <scope>NUCLEOTIDE SEQUENCE [LARGE SCALE GENOMIC DNA]</scope>
    <source>
        <strain evidence="2 3">CBS 611.86</strain>
    </source>
</reference>
<name>A0A7C8IB01_9PLEO</name>
<dbReference type="EMBL" id="JAADJZ010000009">
    <property type="protein sequence ID" value="KAF2872591.1"/>
    <property type="molecule type" value="Genomic_DNA"/>
</dbReference>
<evidence type="ECO:0000313" key="2">
    <source>
        <dbReference type="EMBL" id="KAF2872591.1"/>
    </source>
</evidence>
<accession>A0A7C8IB01</accession>
<gene>
    <name evidence="2" type="ORF">BDV95DRAFT_570154</name>
</gene>
<dbReference type="Proteomes" id="UP000481861">
    <property type="component" value="Unassembled WGS sequence"/>
</dbReference>
<dbReference type="AlphaFoldDB" id="A0A7C8IB01"/>
<organism evidence="2 3">
    <name type="scientific">Massariosphaeria phaeospora</name>
    <dbReference type="NCBI Taxonomy" id="100035"/>
    <lineage>
        <taxon>Eukaryota</taxon>
        <taxon>Fungi</taxon>
        <taxon>Dikarya</taxon>
        <taxon>Ascomycota</taxon>
        <taxon>Pezizomycotina</taxon>
        <taxon>Dothideomycetes</taxon>
        <taxon>Pleosporomycetidae</taxon>
        <taxon>Pleosporales</taxon>
        <taxon>Pleosporales incertae sedis</taxon>
        <taxon>Massariosphaeria</taxon>
    </lineage>
</organism>
<feature type="region of interest" description="Disordered" evidence="1">
    <location>
        <begin position="1"/>
        <end position="22"/>
    </location>
</feature>
<keyword evidence="3" id="KW-1185">Reference proteome</keyword>
<comment type="caution">
    <text evidence="2">The sequence shown here is derived from an EMBL/GenBank/DDBJ whole genome shotgun (WGS) entry which is preliminary data.</text>
</comment>
<evidence type="ECO:0000256" key="1">
    <source>
        <dbReference type="SAM" id="MobiDB-lite"/>
    </source>
</evidence>
<protein>
    <submittedName>
        <fullName evidence="2">Uncharacterized protein</fullName>
    </submittedName>
</protein>